<accession>A0A2G1VU61</accession>
<dbReference type="PROSITE" id="PS51257">
    <property type="entry name" value="PROKAR_LIPOPROTEIN"/>
    <property type="match status" value="1"/>
</dbReference>
<dbReference type="Pfam" id="PF20113">
    <property type="entry name" value="DUF6503"/>
    <property type="match status" value="1"/>
</dbReference>
<evidence type="ECO:0000313" key="2">
    <source>
        <dbReference type="Proteomes" id="UP000229433"/>
    </source>
</evidence>
<sequence length="246" mass="27949">MKPIFLILLIISISACKEQKPAEDLSSSVIIDNAIEKAGGNILDTAIVSFRFRNLFYRARRDNGLYELERCTDAACKDTLDQLTNSDFKRFINEKQIKLADSLIAGLSGSVNSVHYFSVLPYGLDAEAVQAKKIGVDTINGKTYYEVHVSFAEDGGGEDFEDEYMYWFNTENFEVDYLAYNYHVNEGGTRFREAINPRIVNGVRFVDYINYEPETTFPPLEDLDSLFQAGKLKELSRIILEDVQVN</sequence>
<dbReference type="Proteomes" id="UP000229433">
    <property type="component" value="Unassembled WGS sequence"/>
</dbReference>
<reference evidence="1 2" key="1">
    <citation type="submission" date="2017-08" db="EMBL/GenBank/DDBJ databases">
        <title>The whole genome shortgun sequences of strain Leeuwenhoekiella nanhaiensis G18 from the South China Sea.</title>
        <authorList>
            <person name="Liu Q."/>
        </authorList>
    </citation>
    <scope>NUCLEOTIDE SEQUENCE [LARGE SCALE GENOMIC DNA]</scope>
    <source>
        <strain evidence="1 2">G18</strain>
    </source>
</reference>
<protein>
    <submittedName>
        <fullName evidence="1">Deoxyribose-phosphate aldolase</fullName>
    </submittedName>
</protein>
<dbReference type="RefSeq" id="WP_099645105.1">
    <property type="nucleotide sequence ID" value="NZ_KZ319288.1"/>
</dbReference>
<dbReference type="OrthoDB" id="982433at2"/>
<evidence type="ECO:0000313" key="1">
    <source>
        <dbReference type="EMBL" id="PHQ30271.1"/>
    </source>
</evidence>
<comment type="caution">
    <text evidence="1">The sequence shown here is derived from an EMBL/GenBank/DDBJ whole genome shotgun (WGS) entry which is preliminary data.</text>
</comment>
<keyword evidence="2" id="KW-1185">Reference proteome</keyword>
<dbReference type="EMBL" id="NQXA01000002">
    <property type="protein sequence ID" value="PHQ30271.1"/>
    <property type="molecule type" value="Genomic_DNA"/>
</dbReference>
<gene>
    <name evidence="1" type="ORF">CJ305_04725</name>
</gene>
<proteinExistence type="predicted"/>
<dbReference type="AlphaFoldDB" id="A0A2G1VU61"/>
<dbReference type="InterPro" id="IPR045444">
    <property type="entry name" value="DUF6503"/>
</dbReference>
<organism evidence="1 2">
    <name type="scientific">Leeuwenhoekiella nanhaiensis</name>
    <dbReference type="NCBI Taxonomy" id="1655491"/>
    <lineage>
        <taxon>Bacteria</taxon>
        <taxon>Pseudomonadati</taxon>
        <taxon>Bacteroidota</taxon>
        <taxon>Flavobacteriia</taxon>
        <taxon>Flavobacteriales</taxon>
        <taxon>Flavobacteriaceae</taxon>
        <taxon>Leeuwenhoekiella</taxon>
    </lineage>
</organism>
<name>A0A2G1VU61_9FLAO</name>